<reference evidence="1 2" key="1">
    <citation type="submission" date="2020-08" db="EMBL/GenBank/DDBJ databases">
        <title>Plant Genome Project.</title>
        <authorList>
            <person name="Zhang R.-G."/>
        </authorList>
    </citation>
    <scope>NUCLEOTIDE SEQUENCE [LARGE SCALE GENOMIC DNA]</scope>
    <source>
        <tissue evidence="1">Rhizome</tissue>
    </source>
</reference>
<dbReference type="EMBL" id="JACMSC010000022">
    <property type="protein sequence ID" value="KAG6468328.1"/>
    <property type="molecule type" value="Genomic_DNA"/>
</dbReference>
<name>A0A8J5EM41_ZINOF</name>
<sequence length="239" mass="26630">MIISFAINNNNTTVVLLNGSNFKKWKQDIEFTLGIVDLDLTIRELELVAITDTSYVSEKELYAKWDRSNRLSLLAIKRSIPEHLLTRLPETNNAKVLFEAIGQRYQRSNHSKGWMFYCPMPGAKIVESQTTKFLEHDTADLETPQQLDIDKQNEVLGINAPIVANAPNPIDLVPENLSGAQISLLSQSDVLDALDVSVSSLRLEDAESPLHSSSSSEDAKGVFNPSHIHIMGTMKDLLD</sequence>
<dbReference type="Proteomes" id="UP000734854">
    <property type="component" value="Unassembled WGS sequence"/>
</dbReference>
<keyword evidence="2" id="KW-1185">Reference proteome</keyword>
<dbReference type="AlphaFoldDB" id="A0A8J5EM41"/>
<protein>
    <submittedName>
        <fullName evidence="1">Uncharacterized protein</fullName>
    </submittedName>
</protein>
<evidence type="ECO:0000313" key="2">
    <source>
        <dbReference type="Proteomes" id="UP000734854"/>
    </source>
</evidence>
<organism evidence="1 2">
    <name type="scientific">Zingiber officinale</name>
    <name type="common">Ginger</name>
    <name type="synonym">Amomum zingiber</name>
    <dbReference type="NCBI Taxonomy" id="94328"/>
    <lineage>
        <taxon>Eukaryota</taxon>
        <taxon>Viridiplantae</taxon>
        <taxon>Streptophyta</taxon>
        <taxon>Embryophyta</taxon>
        <taxon>Tracheophyta</taxon>
        <taxon>Spermatophyta</taxon>
        <taxon>Magnoliopsida</taxon>
        <taxon>Liliopsida</taxon>
        <taxon>Zingiberales</taxon>
        <taxon>Zingiberaceae</taxon>
        <taxon>Zingiber</taxon>
    </lineage>
</organism>
<evidence type="ECO:0000313" key="1">
    <source>
        <dbReference type="EMBL" id="KAG6468328.1"/>
    </source>
</evidence>
<accession>A0A8J5EM41</accession>
<gene>
    <name evidence="1" type="ORF">ZIOFF_073004</name>
</gene>
<proteinExistence type="predicted"/>
<comment type="caution">
    <text evidence="1">The sequence shown here is derived from an EMBL/GenBank/DDBJ whole genome shotgun (WGS) entry which is preliminary data.</text>
</comment>